<evidence type="ECO:0000256" key="1">
    <source>
        <dbReference type="ARBA" id="ARBA00004651"/>
    </source>
</evidence>
<keyword evidence="2" id="KW-1003">Cell membrane</keyword>
<reference evidence="9" key="1">
    <citation type="journal article" date="2022" name="Microbiol. Resour. Announc.">
        <title>Genome Sequence of Cupriavidus campinensis Strain G5, a Member of a Bacterial Consortium Capable of Polyethylene Degradation.</title>
        <authorList>
            <person name="Schneider B."/>
            <person name="Pfeiffer F."/>
            <person name="Dyall-Smith M."/>
            <person name="Kunte H.J."/>
        </authorList>
    </citation>
    <scope>NUCLEOTIDE SEQUENCE</scope>
    <source>
        <strain evidence="9">G5</strain>
    </source>
</reference>
<dbReference type="Proteomes" id="UP001056132">
    <property type="component" value="Chromosome 1"/>
</dbReference>
<dbReference type="CDD" id="cd07731">
    <property type="entry name" value="ComA-like_MBL-fold"/>
    <property type="match status" value="1"/>
</dbReference>
<name>A0AAE9I0G3_9BURK</name>
<dbReference type="RefSeq" id="WP_250025157.1">
    <property type="nucleotide sequence ID" value="NZ_CP097330.1"/>
</dbReference>
<dbReference type="InterPro" id="IPR025405">
    <property type="entry name" value="DUF4131"/>
</dbReference>
<dbReference type="Pfam" id="PF03772">
    <property type="entry name" value="Competence"/>
    <property type="match status" value="1"/>
</dbReference>
<evidence type="ECO:0000313" key="9">
    <source>
        <dbReference type="EMBL" id="URF05222.1"/>
    </source>
</evidence>
<dbReference type="Gene3D" id="3.60.15.10">
    <property type="entry name" value="Ribonuclease Z/Hydroxyacylglutathione hydrolase-like"/>
    <property type="match status" value="1"/>
</dbReference>
<dbReference type="InterPro" id="IPR004477">
    <property type="entry name" value="ComEC_N"/>
</dbReference>
<dbReference type="PANTHER" id="PTHR30619:SF1">
    <property type="entry name" value="RECOMBINATION PROTEIN 2"/>
    <property type="match status" value="1"/>
</dbReference>
<dbReference type="InterPro" id="IPR052159">
    <property type="entry name" value="Competence_DNA_uptake"/>
</dbReference>
<evidence type="ECO:0000256" key="4">
    <source>
        <dbReference type="ARBA" id="ARBA00022989"/>
    </source>
</evidence>
<dbReference type="SMART" id="SM00849">
    <property type="entry name" value="Lactamase_B"/>
    <property type="match status" value="1"/>
</dbReference>
<keyword evidence="3 7" id="KW-0812">Transmembrane</keyword>
<accession>A0AAE9I0G3</accession>
<sequence length="855" mass="91221">MRAVLMAFVAGCWWLQQQAGLPSAWRWWWQVLAGAIGVVALTYVARCRHGRMVGEGSASVLRMWMWRGVVVALACGAGFGWAAWRADSRMADWLDPALAGRDIELHGMVAGLPDVASQGTRFLFAVTGLHEARLPPRLLLTWRDPPEALQPGERYRLTVRLRRPRGLANPHGFDYAYWLLGEGIGATGYVRAGAPSEEAGPLPWAIRVQAWRAGLRDRLRAALPPDARFGAVLVALVIGDQRGIATEDWEVFRRTGIAHLVSISGLHITMISGAAGALVLALWRRSFGLGRRLRRPLPLIWPAQQAALVVAVLTALGYGLIAGMQVPAMRTVSMLAVAALALWSGRAPPASVVLAWAAGVAVMIDPWAVMSPGFWLSFGAVAAIFLAAREPVRHARAEGRWQRARAVVAAALAGAARTQWAVTVGLVPLTLLLFGQVSVVSCLANAVAIPVVSLLVTPLALAGAVLPAILAGPLLAIAHTAMAWLSGALSWLAAPAWAIWEAAQPGPVWMVLASAGVVLVLMPRKRAADLRAATPSGGPRPARRPMRPSVRAPPRWCGALLMMPMLLAGRTPVPAGEFRVTALDVGQGTAVLVETKAHALLYDTGPGYPSGASAGGQVIVPWLRAMGVRRLDTLMVSHEDADHAGGVREVLAAVPVGRRLTGAPLDHGLLIEAAAIEGSALGSAVPWQPCEAGAAWTWNGVRFTILHPSASDLGSARLASNARSCVLRVATAHRSLLLTGDIGVREELGLVATVPPEDLRADVLLVPHHGSGTSSGAAFLRAVQPEAAVFQLGFGNRYRHPRADVWRRYGREGIARYRTDETGAVSIVTAGSLLKISSYRQRERRYWRDAPAAPR</sequence>
<dbReference type="InterPro" id="IPR035681">
    <property type="entry name" value="ComA-like_MBL"/>
</dbReference>
<comment type="subcellular location">
    <subcellularLocation>
        <location evidence="1">Cell membrane</location>
        <topology evidence="1">Multi-pass membrane protein</topology>
    </subcellularLocation>
</comment>
<evidence type="ECO:0000256" key="2">
    <source>
        <dbReference type="ARBA" id="ARBA00022475"/>
    </source>
</evidence>
<feature type="transmembrane region" description="Helical" evidence="7">
    <location>
        <begin position="404"/>
        <end position="427"/>
    </location>
</feature>
<evidence type="ECO:0000313" key="10">
    <source>
        <dbReference type="Proteomes" id="UP001056132"/>
    </source>
</evidence>
<keyword evidence="5 7" id="KW-0472">Membrane</keyword>
<evidence type="ECO:0000256" key="3">
    <source>
        <dbReference type="ARBA" id="ARBA00022692"/>
    </source>
</evidence>
<dbReference type="InterPro" id="IPR036866">
    <property type="entry name" value="RibonucZ/Hydroxyglut_hydro"/>
</dbReference>
<feature type="region of interest" description="Disordered" evidence="6">
    <location>
        <begin position="531"/>
        <end position="550"/>
    </location>
</feature>
<reference evidence="9" key="2">
    <citation type="submission" date="2022-05" db="EMBL/GenBank/DDBJ databases">
        <authorList>
            <person name="Kunte H.-J."/>
        </authorList>
    </citation>
    <scope>NUCLEOTIDE SEQUENCE</scope>
    <source>
        <strain evidence="9">G5</strain>
    </source>
</reference>
<protein>
    <submittedName>
        <fullName evidence="9">DNA internalization-related competence protein ComEC/Rec2</fullName>
    </submittedName>
</protein>
<evidence type="ECO:0000259" key="8">
    <source>
        <dbReference type="SMART" id="SM00849"/>
    </source>
</evidence>
<dbReference type="KEGG" id="ccam:M5D45_05180"/>
<feature type="transmembrane region" description="Helical" evidence="7">
    <location>
        <begin position="303"/>
        <end position="321"/>
    </location>
</feature>
<dbReference type="GO" id="GO:0005886">
    <property type="term" value="C:plasma membrane"/>
    <property type="evidence" value="ECO:0007669"/>
    <property type="project" value="UniProtKB-SubCell"/>
</dbReference>
<evidence type="ECO:0000256" key="6">
    <source>
        <dbReference type="SAM" id="MobiDB-lite"/>
    </source>
</evidence>
<feature type="transmembrane region" description="Helical" evidence="7">
    <location>
        <begin position="506"/>
        <end position="522"/>
    </location>
</feature>
<evidence type="ECO:0000256" key="7">
    <source>
        <dbReference type="SAM" id="Phobius"/>
    </source>
</evidence>
<feature type="transmembrane region" description="Helical" evidence="7">
    <location>
        <begin position="64"/>
        <end position="84"/>
    </location>
</feature>
<feature type="transmembrane region" description="Helical" evidence="7">
    <location>
        <begin position="257"/>
        <end position="283"/>
    </location>
</feature>
<dbReference type="NCBIfam" id="TIGR00361">
    <property type="entry name" value="ComEC_Rec2"/>
    <property type="match status" value="1"/>
</dbReference>
<dbReference type="NCBIfam" id="TIGR00360">
    <property type="entry name" value="ComEC_N-term"/>
    <property type="match status" value="1"/>
</dbReference>
<dbReference type="InterPro" id="IPR001279">
    <property type="entry name" value="Metallo-B-lactamas"/>
</dbReference>
<gene>
    <name evidence="9" type="ORF">M5D45_05180</name>
</gene>
<feature type="compositionally biased region" description="Low complexity" evidence="6">
    <location>
        <begin position="531"/>
        <end position="540"/>
    </location>
</feature>
<evidence type="ECO:0000256" key="5">
    <source>
        <dbReference type="ARBA" id="ARBA00023136"/>
    </source>
</evidence>
<dbReference type="Pfam" id="PF00753">
    <property type="entry name" value="Lactamase_B"/>
    <property type="match status" value="1"/>
</dbReference>
<dbReference type="GO" id="GO:0030420">
    <property type="term" value="P:establishment of competence for transformation"/>
    <property type="evidence" value="ECO:0007669"/>
    <property type="project" value="InterPro"/>
</dbReference>
<keyword evidence="4 7" id="KW-1133">Transmembrane helix</keyword>
<feature type="domain" description="Metallo-beta-lactamase" evidence="8">
    <location>
        <begin position="587"/>
        <end position="794"/>
    </location>
</feature>
<dbReference type="EMBL" id="CP097330">
    <property type="protein sequence ID" value="URF05222.1"/>
    <property type="molecule type" value="Genomic_DNA"/>
</dbReference>
<feature type="transmembrane region" description="Helical" evidence="7">
    <location>
        <begin position="374"/>
        <end position="392"/>
    </location>
</feature>
<dbReference type="AlphaFoldDB" id="A0AAE9I0G3"/>
<dbReference type="Pfam" id="PF13567">
    <property type="entry name" value="DUF4131"/>
    <property type="match status" value="1"/>
</dbReference>
<dbReference type="SUPFAM" id="SSF56281">
    <property type="entry name" value="Metallo-hydrolase/oxidoreductase"/>
    <property type="match status" value="1"/>
</dbReference>
<feature type="transmembrane region" description="Helical" evidence="7">
    <location>
        <begin position="27"/>
        <end position="44"/>
    </location>
</feature>
<proteinExistence type="predicted"/>
<dbReference type="PANTHER" id="PTHR30619">
    <property type="entry name" value="DNA INTERNALIZATION/COMPETENCE PROTEIN COMEC/REC2"/>
    <property type="match status" value="1"/>
</dbReference>
<organism evidence="9 10">
    <name type="scientific">Cupriavidus campinensis</name>
    <dbReference type="NCBI Taxonomy" id="151783"/>
    <lineage>
        <taxon>Bacteria</taxon>
        <taxon>Pseudomonadati</taxon>
        <taxon>Pseudomonadota</taxon>
        <taxon>Betaproteobacteria</taxon>
        <taxon>Burkholderiales</taxon>
        <taxon>Burkholderiaceae</taxon>
        <taxon>Cupriavidus</taxon>
    </lineage>
</organism>
<dbReference type="InterPro" id="IPR004797">
    <property type="entry name" value="Competence_ComEC/Rec2"/>
</dbReference>